<evidence type="ECO:0000313" key="1">
    <source>
        <dbReference type="EMBL" id="KAL0155980.1"/>
    </source>
</evidence>
<gene>
    <name evidence="1" type="ORF">M9458_050243</name>
</gene>
<protein>
    <recommendedName>
        <fullName evidence="3">Transposase</fullName>
    </recommendedName>
</protein>
<dbReference type="InterPro" id="IPR036397">
    <property type="entry name" value="RNaseH_sf"/>
</dbReference>
<organism evidence="1 2">
    <name type="scientific">Cirrhinus mrigala</name>
    <name type="common">Mrigala</name>
    <dbReference type="NCBI Taxonomy" id="683832"/>
    <lineage>
        <taxon>Eukaryota</taxon>
        <taxon>Metazoa</taxon>
        <taxon>Chordata</taxon>
        <taxon>Craniata</taxon>
        <taxon>Vertebrata</taxon>
        <taxon>Euteleostomi</taxon>
        <taxon>Actinopterygii</taxon>
        <taxon>Neopterygii</taxon>
        <taxon>Teleostei</taxon>
        <taxon>Ostariophysi</taxon>
        <taxon>Cypriniformes</taxon>
        <taxon>Cyprinidae</taxon>
        <taxon>Labeoninae</taxon>
        <taxon>Labeonini</taxon>
        <taxon>Cirrhinus</taxon>
    </lineage>
</organism>
<dbReference type="Proteomes" id="UP001529510">
    <property type="component" value="Unassembled WGS sequence"/>
</dbReference>
<keyword evidence="2" id="KW-1185">Reference proteome</keyword>
<reference evidence="1 2" key="1">
    <citation type="submission" date="2024-05" db="EMBL/GenBank/DDBJ databases">
        <title>Genome sequencing and assembly of Indian major carp, Cirrhinus mrigala (Hamilton, 1822).</title>
        <authorList>
            <person name="Mohindra V."/>
            <person name="Chowdhury L.M."/>
            <person name="Lal K."/>
            <person name="Jena J.K."/>
        </authorList>
    </citation>
    <scope>NUCLEOTIDE SEQUENCE [LARGE SCALE GENOMIC DNA]</scope>
    <source>
        <strain evidence="1">CM1030</strain>
        <tissue evidence="1">Blood</tissue>
    </source>
</reference>
<sequence>MFNKAPHGKELSKDLRFGIVALHKDGLGYKSAAGTGELRFIEGNMDSIMYCTFLKQNMMPSLQKLGRTAVFRHDNDPKHTTKMTIALLRKVQ</sequence>
<proteinExistence type="predicted"/>
<accession>A0ABD0N2K1</accession>
<feature type="non-terminal residue" evidence="1">
    <location>
        <position position="92"/>
    </location>
</feature>
<name>A0ABD0N2K1_CIRMR</name>
<dbReference type="Gene3D" id="3.30.420.10">
    <property type="entry name" value="Ribonuclease H-like superfamily/Ribonuclease H"/>
    <property type="match status" value="1"/>
</dbReference>
<evidence type="ECO:0008006" key="3">
    <source>
        <dbReference type="Google" id="ProtNLM"/>
    </source>
</evidence>
<evidence type="ECO:0000313" key="2">
    <source>
        <dbReference type="Proteomes" id="UP001529510"/>
    </source>
</evidence>
<dbReference type="EMBL" id="JAMKFB020000025">
    <property type="protein sequence ID" value="KAL0155980.1"/>
    <property type="molecule type" value="Genomic_DNA"/>
</dbReference>
<dbReference type="AlphaFoldDB" id="A0ABD0N2K1"/>
<comment type="caution">
    <text evidence="1">The sequence shown here is derived from an EMBL/GenBank/DDBJ whole genome shotgun (WGS) entry which is preliminary data.</text>
</comment>